<dbReference type="SUPFAM" id="SSF110997">
    <property type="entry name" value="Sporulation related repeat"/>
    <property type="match status" value="1"/>
</dbReference>
<keyword evidence="2" id="KW-0472">Membrane</keyword>
<dbReference type="RefSeq" id="WP_145770034.1">
    <property type="nucleotide sequence ID" value="NZ_LR778301.1"/>
</dbReference>
<gene>
    <name evidence="3" type="ORF">DENOEST_0749</name>
</gene>
<dbReference type="PANTHER" id="PTHR38687">
    <property type="entry name" value="CELL DIVISION PROTEIN DEDD-RELATED"/>
    <property type="match status" value="1"/>
</dbReference>
<dbReference type="KEGG" id="doe:DENOEST_0749"/>
<dbReference type="InterPro" id="IPR052521">
    <property type="entry name" value="Cell_div_SPOR-domain"/>
</dbReference>
<feature type="transmembrane region" description="Helical" evidence="2">
    <location>
        <begin position="22"/>
        <end position="40"/>
    </location>
</feature>
<dbReference type="Proteomes" id="UP000515733">
    <property type="component" value="Chromosome"/>
</dbReference>
<protein>
    <submittedName>
        <fullName evidence="3">Uncharacterized protein</fullName>
    </submittedName>
</protein>
<dbReference type="GO" id="GO:0032506">
    <property type="term" value="P:cytokinetic process"/>
    <property type="evidence" value="ECO:0007669"/>
    <property type="project" value="TreeGrafter"/>
</dbReference>
<keyword evidence="2" id="KW-0812">Transmembrane</keyword>
<organism evidence="3 4">
    <name type="scientific">Denitratisoma oestradiolicum</name>
    <dbReference type="NCBI Taxonomy" id="311182"/>
    <lineage>
        <taxon>Bacteria</taxon>
        <taxon>Pseudomonadati</taxon>
        <taxon>Pseudomonadota</taxon>
        <taxon>Betaproteobacteria</taxon>
        <taxon>Nitrosomonadales</taxon>
        <taxon>Sterolibacteriaceae</taxon>
        <taxon>Denitratisoma</taxon>
    </lineage>
</organism>
<dbReference type="EMBL" id="LR778301">
    <property type="protein sequence ID" value="CAB1367914.1"/>
    <property type="molecule type" value="Genomic_DNA"/>
</dbReference>
<dbReference type="AlphaFoldDB" id="A0A6S6YJJ1"/>
<evidence type="ECO:0000256" key="1">
    <source>
        <dbReference type="SAM" id="MobiDB-lite"/>
    </source>
</evidence>
<sequence>MANNDASSDANIDIKKRARRRLVGASALALLGVVVLSVTMEHSPSPRQGGRDGPEILIPSQSGRGVLSARPAPAPLPSLPVESQGPAEGMGPVAVPKSADPVKPAAVVAKTGLEKPAIPGVSPMPEPDKGSQIKKAEEAKATAALEDKMGGQWVVQLGAYQSAGNVKLLLAKLKEMGIPAYTEKFDSPQGHRTRVRAGPFASREEADKAQVRIRIIRVTGTVAQKQ</sequence>
<accession>A0A6S6YJJ1</accession>
<evidence type="ECO:0000256" key="2">
    <source>
        <dbReference type="SAM" id="Phobius"/>
    </source>
</evidence>
<dbReference type="PROSITE" id="PS51724">
    <property type="entry name" value="SPOR"/>
    <property type="match status" value="1"/>
</dbReference>
<feature type="region of interest" description="Disordered" evidence="1">
    <location>
        <begin position="42"/>
        <end position="98"/>
    </location>
</feature>
<dbReference type="Gene3D" id="3.30.70.1070">
    <property type="entry name" value="Sporulation related repeat"/>
    <property type="match status" value="1"/>
</dbReference>
<dbReference type="GO" id="GO:0032153">
    <property type="term" value="C:cell division site"/>
    <property type="evidence" value="ECO:0007669"/>
    <property type="project" value="TreeGrafter"/>
</dbReference>
<dbReference type="GO" id="GO:0030428">
    <property type="term" value="C:cell septum"/>
    <property type="evidence" value="ECO:0007669"/>
    <property type="project" value="TreeGrafter"/>
</dbReference>
<dbReference type="InterPro" id="IPR036680">
    <property type="entry name" value="SPOR-like_sf"/>
</dbReference>
<dbReference type="InterPro" id="IPR007730">
    <property type="entry name" value="SPOR-like_dom"/>
</dbReference>
<dbReference type="PANTHER" id="PTHR38687:SF1">
    <property type="entry name" value="CELL DIVISION PROTEIN DEDD"/>
    <property type="match status" value="1"/>
</dbReference>
<dbReference type="GO" id="GO:0042834">
    <property type="term" value="F:peptidoglycan binding"/>
    <property type="evidence" value="ECO:0007669"/>
    <property type="project" value="InterPro"/>
</dbReference>
<keyword evidence="4" id="KW-1185">Reference proteome</keyword>
<feature type="region of interest" description="Disordered" evidence="1">
    <location>
        <begin position="115"/>
        <end position="137"/>
    </location>
</feature>
<dbReference type="Pfam" id="PF05036">
    <property type="entry name" value="SPOR"/>
    <property type="match status" value="1"/>
</dbReference>
<feature type="region of interest" description="Disordered" evidence="1">
    <location>
        <begin position="183"/>
        <end position="203"/>
    </location>
</feature>
<evidence type="ECO:0000313" key="3">
    <source>
        <dbReference type="EMBL" id="CAB1367914.1"/>
    </source>
</evidence>
<proteinExistence type="predicted"/>
<dbReference type="OrthoDB" id="8563804at2"/>
<reference evidence="3 4" key="1">
    <citation type="submission" date="2020-03" db="EMBL/GenBank/DDBJ databases">
        <authorList>
            <consortium name="Genoscope - CEA"/>
            <person name="William W."/>
        </authorList>
    </citation>
    <scope>NUCLEOTIDE SEQUENCE [LARGE SCALE GENOMIC DNA]</scope>
    <source>
        <strain evidence="4">DSM 16959</strain>
    </source>
</reference>
<name>A0A6S6YJJ1_9PROT</name>
<feature type="compositionally biased region" description="Basic and acidic residues" evidence="1">
    <location>
        <begin position="126"/>
        <end position="137"/>
    </location>
</feature>
<evidence type="ECO:0000313" key="4">
    <source>
        <dbReference type="Proteomes" id="UP000515733"/>
    </source>
</evidence>
<keyword evidence="2" id="KW-1133">Transmembrane helix</keyword>